<evidence type="ECO:0000256" key="1">
    <source>
        <dbReference type="ARBA" id="ARBA00022737"/>
    </source>
</evidence>
<keyword evidence="1" id="KW-0677">Repeat</keyword>
<organism evidence="4 5">
    <name type="scientific">Lutispora thermophila DSM 19022</name>
    <dbReference type="NCBI Taxonomy" id="1122184"/>
    <lineage>
        <taxon>Bacteria</taxon>
        <taxon>Bacillati</taxon>
        <taxon>Bacillota</taxon>
        <taxon>Clostridia</taxon>
        <taxon>Lutisporales</taxon>
        <taxon>Lutisporaceae</taxon>
        <taxon>Lutispora</taxon>
    </lineage>
</organism>
<dbReference type="PROSITE" id="PS51272">
    <property type="entry name" value="SLH"/>
    <property type="match status" value="2"/>
</dbReference>
<feature type="domain" description="SLH" evidence="3">
    <location>
        <begin position="656"/>
        <end position="714"/>
    </location>
</feature>
<name>A0A1M6EV63_9FIRM</name>
<dbReference type="InterPro" id="IPR032599">
    <property type="entry name" value="YcdB/YcdC_rep_domain"/>
</dbReference>
<gene>
    <name evidence="4" type="ORF">SAMN02745176_01720</name>
</gene>
<reference evidence="4 5" key="1">
    <citation type="submission" date="2016-11" db="EMBL/GenBank/DDBJ databases">
        <authorList>
            <person name="Jaros S."/>
            <person name="Januszkiewicz K."/>
            <person name="Wedrychowicz H."/>
        </authorList>
    </citation>
    <scope>NUCLEOTIDE SEQUENCE [LARGE SCALE GENOMIC DNA]</scope>
    <source>
        <strain evidence="4 5">DSM 19022</strain>
    </source>
</reference>
<proteinExistence type="predicted"/>
<protein>
    <submittedName>
        <fullName evidence="4">Peptidase propeptide and YPEB domain-containing protein</fullName>
    </submittedName>
</protein>
<accession>A0A1M6EV63</accession>
<evidence type="ECO:0000256" key="2">
    <source>
        <dbReference type="SAM" id="SignalP"/>
    </source>
</evidence>
<evidence type="ECO:0000313" key="4">
    <source>
        <dbReference type="EMBL" id="SHI89371.1"/>
    </source>
</evidence>
<dbReference type="Gene3D" id="3.10.450.40">
    <property type="match status" value="1"/>
</dbReference>
<keyword evidence="2" id="KW-0732">Signal</keyword>
<dbReference type="InterPro" id="IPR001119">
    <property type="entry name" value="SLH_dom"/>
</dbReference>
<dbReference type="OrthoDB" id="2473368at2"/>
<dbReference type="AlphaFoldDB" id="A0A1M6EV63"/>
<dbReference type="Pfam" id="PF16244">
    <property type="entry name" value="DUF4901"/>
    <property type="match status" value="2"/>
</dbReference>
<feature type="signal peptide" evidence="2">
    <location>
        <begin position="1"/>
        <end position="25"/>
    </location>
</feature>
<feature type="chain" id="PRO_5012409646" evidence="2">
    <location>
        <begin position="26"/>
        <end position="714"/>
    </location>
</feature>
<dbReference type="Pfam" id="PF00395">
    <property type="entry name" value="SLH"/>
    <property type="match status" value="2"/>
</dbReference>
<evidence type="ECO:0000313" key="5">
    <source>
        <dbReference type="Proteomes" id="UP000184442"/>
    </source>
</evidence>
<sequence length="714" mass="81928">MKRALSLFLVLALLFSNTSVIFAQAKENQSKISLQKAIEIARESFEFNSQGYDFNQSYYENADGTKQWYLNWTSKSNGDNISITIDADTGDVISMYQWKEEYSTPTKLAKYSYEEALKEAEAIVKKLQPKRYKEMELMDNSKYGSTYYYDSNTYYFYYIRKVDNIPFQGDGINIAINKNTLEVYNYNFTWSKMALPDASKALSLEEAKKIFKEKNGIELAYIIRYDQKTKKNTAKLVYTFKNDNLPIDAITGEIINQGHYAVYDASAAGNVQSAKEAVVLTPEENREVENNEKYLKKEKAIEIAKKYVNISDKHSLEAASLYSNYDGSGAKWSFSWSYNIPDKKEYSYVNISLDAVTGKVVSLSSYNSHQDEVANNGNPKYNMDKAKELAENFLNAIDPERFSQTEYRPNLYQNNEVDNPISYTFNFIRKVNGIACPGNYLNVTVNVYTGEITYFYSYWTEIEFPKPDNLLTLEAAYDALYKNVDFHLNYINYYDYKLKHPNNKVTKLVYSFDSFSGMFDPKTGKLLDYNGDIIKDKKDNMFEDIKGHWAENDIITLLEAGIIETNGKSFAPDENIKQKDFIKMLINSLQPNYRVLTYDSSSTEEYDDYYKQAISRKIITEKEKNLDSEVTRAQAAKMIVKAMNLGYIADNSEIFLLGYSDKDSVSKEMRGYVAIATGLNIMSGKGDGRFAPNDKLTRAETATTIVRFLKVGKE</sequence>
<dbReference type="Pfam" id="PF03413">
    <property type="entry name" value="PepSY"/>
    <property type="match status" value="1"/>
</dbReference>
<evidence type="ECO:0000259" key="3">
    <source>
        <dbReference type="PROSITE" id="PS51272"/>
    </source>
</evidence>
<feature type="domain" description="SLH" evidence="3">
    <location>
        <begin position="537"/>
        <end position="599"/>
    </location>
</feature>
<keyword evidence="5" id="KW-1185">Reference proteome</keyword>
<dbReference type="InterPro" id="IPR025711">
    <property type="entry name" value="PepSY"/>
</dbReference>
<dbReference type="EMBL" id="FQZS01000010">
    <property type="protein sequence ID" value="SHI89371.1"/>
    <property type="molecule type" value="Genomic_DNA"/>
</dbReference>
<dbReference type="STRING" id="1122184.SAMN02745176_01720"/>
<dbReference type="RefSeq" id="WP_073025801.1">
    <property type="nucleotide sequence ID" value="NZ_FQZS01000010.1"/>
</dbReference>
<dbReference type="Proteomes" id="UP000184442">
    <property type="component" value="Unassembled WGS sequence"/>
</dbReference>